<evidence type="ECO:0000256" key="6">
    <source>
        <dbReference type="ARBA" id="ARBA00023136"/>
    </source>
</evidence>
<dbReference type="EMBL" id="JABFCR010000040">
    <property type="protein sequence ID" value="NNU34313.1"/>
    <property type="molecule type" value="Genomic_DNA"/>
</dbReference>
<dbReference type="Pfam" id="PF01694">
    <property type="entry name" value="Rhomboid"/>
    <property type="match status" value="1"/>
</dbReference>
<dbReference type="GO" id="GO:0008233">
    <property type="term" value="F:peptidase activity"/>
    <property type="evidence" value="ECO:0007669"/>
    <property type="project" value="UniProtKB-KW"/>
</dbReference>
<accession>A0ABX1W2W9</accession>
<feature type="transmembrane region" description="Helical" evidence="7">
    <location>
        <begin position="150"/>
        <end position="168"/>
    </location>
</feature>
<feature type="transmembrane region" description="Helical" evidence="7">
    <location>
        <begin position="180"/>
        <end position="197"/>
    </location>
</feature>
<keyword evidence="6 7" id="KW-0472">Membrane</keyword>
<evidence type="ECO:0000256" key="3">
    <source>
        <dbReference type="ARBA" id="ARBA00022692"/>
    </source>
</evidence>
<keyword evidence="4" id="KW-0378">Hydrolase</keyword>
<dbReference type="PANTHER" id="PTHR43731:SF14">
    <property type="entry name" value="PRESENILIN-ASSOCIATED RHOMBOID-LIKE PROTEIN, MITOCHONDRIAL"/>
    <property type="match status" value="1"/>
</dbReference>
<feature type="domain" description="Peptidase S54 rhomboid" evidence="8">
    <location>
        <begin position="85"/>
        <end position="219"/>
    </location>
</feature>
<dbReference type="PANTHER" id="PTHR43731">
    <property type="entry name" value="RHOMBOID PROTEASE"/>
    <property type="match status" value="1"/>
</dbReference>
<dbReference type="Gene3D" id="1.20.1540.10">
    <property type="entry name" value="Rhomboid-like"/>
    <property type="match status" value="1"/>
</dbReference>
<keyword evidence="3 7" id="KW-0812">Transmembrane</keyword>
<evidence type="ECO:0000256" key="7">
    <source>
        <dbReference type="SAM" id="Phobius"/>
    </source>
</evidence>
<sequence length="377" mass="42616">MGYKERLREFLSAFIPKQNYFITPILVLTNIAIYVISNVVMMVLMMILFTNAGKHHGHGPGNFINSLNDVYLSLGFSSRTQVLNGQVWRLLTNTFLHFSFMHLAGNMVVLIYIGSLLESKLGRWKYLSLYLLTGICASITSVVWHDQGIAAGASGAIFGLFGILLALLSTKFYEGNARRALLISTAIFVGYHIIPFGKRIDHAAHLGGLIAGYLFGLIAYWGLKTYRDKLITVIPVALTIVYTGLCLQFAPIYQLKDFAKLSRLSEKLSDSLRTDFYGNYTNNRDTLSEVFTHTGLPHIDTLKKVAIQMDHLTLPKKQKKIANVKSRLLLEECKLYTLIYKEFRDKDQVKYRGKISKTTQNINDLRVEWGKVVEGEN</sequence>
<proteinExistence type="inferred from homology"/>
<evidence type="ECO:0000256" key="5">
    <source>
        <dbReference type="ARBA" id="ARBA00022989"/>
    </source>
</evidence>
<dbReference type="RefSeq" id="WP_175269997.1">
    <property type="nucleotide sequence ID" value="NZ_JABFCR010000040.1"/>
</dbReference>
<dbReference type="GO" id="GO:0006508">
    <property type="term" value="P:proteolysis"/>
    <property type="evidence" value="ECO:0007669"/>
    <property type="project" value="UniProtKB-KW"/>
</dbReference>
<feature type="transmembrane region" description="Helical" evidence="7">
    <location>
        <begin position="230"/>
        <end position="253"/>
    </location>
</feature>
<evidence type="ECO:0000313" key="9">
    <source>
        <dbReference type="EMBL" id="NNU34313.1"/>
    </source>
</evidence>
<evidence type="ECO:0000256" key="1">
    <source>
        <dbReference type="ARBA" id="ARBA00004141"/>
    </source>
</evidence>
<comment type="caution">
    <text evidence="9">The sequence shown here is derived from an EMBL/GenBank/DDBJ whole genome shotgun (WGS) entry which is preliminary data.</text>
</comment>
<keyword evidence="10" id="KW-1185">Reference proteome</keyword>
<evidence type="ECO:0000259" key="8">
    <source>
        <dbReference type="Pfam" id="PF01694"/>
    </source>
</evidence>
<dbReference type="Proteomes" id="UP000566071">
    <property type="component" value="Unassembled WGS sequence"/>
</dbReference>
<feature type="transmembrane region" description="Helical" evidence="7">
    <location>
        <begin position="21"/>
        <end position="49"/>
    </location>
</feature>
<evidence type="ECO:0000256" key="2">
    <source>
        <dbReference type="ARBA" id="ARBA00009045"/>
    </source>
</evidence>
<reference evidence="9 10" key="1">
    <citation type="submission" date="2020-05" db="EMBL/GenBank/DDBJ databases">
        <authorList>
            <person name="Khan S.A."/>
            <person name="Jeon C.O."/>
            <person name="Chun B.H."/>
        </authorList>
    </citation>
    <scope>NUCLEOTIDE SEQUENCE [LARGE SCALE GENOMIC DNA]</scope>
    <source>
        <strain evidence="9 10">S1162</strain>
    </source>
</reference>
<protein>
    <submittedName>
        <fullName evidence="9">Rhomboid family intramembrane serine protease</fullName>
    </submittedName>
</protein>
<dbReference type="SUPFAM" id="SSF144091">
    <property type="entry name" value="Rhomboid-like"/>
    <property type="match status" value="1"/>
</dbReference>
<feature type="transmembrane region" description="Helical" evidence="7">
    <location>
        <begin position="95"/>
        <end position="114"/>
    </location>
</feature>
<keyword evidence="5 7" id="KW-1133">Transmembrane helix</keyword>
<feature type="transmembrane region" description="Helical" evidence="7">
    <location>
        <begin position="126"/>
        <end position="144"/>
    </location>
</feature>
<name>A0ABX1W2W9_9SPHI</name>
<organism evidence="9 10">
    <name type="scientific">Mucilaginibacter humi</name>
    <dbReference type="NCBI Taxonomy" id="2732510"/>
    <lineage>
        <taxon>Bacteria</taxon>
        <taxon>Pseudomonadati</taxon>
        <taxon>Bacteroidota</taxon>
        <taxon>Sphingobacteriia</taxon>
        <taxon>Sphingobacteriales</taxon>
        <taxon>Sphingobacteriaceae</taxon>
        <taxon>Mucilaginibacter</taxon>
    </lineage>
</organism>
<keyword evidence="9" id="KW-0645">Protease</keyword>
<feature type="transmembrane region" description="Helical" evidence="7">
    <location>
        <begin position="203"/>
        <end position="223"/>
    </location>
</feature>
<dbReference type="InterPro" id="IPR022764">
    <property type="entry name" value="Peptidase_S54_rhomboid_dom"/>
</dbReference>
<comment type="similarity">
    <text evidence="2">Belongs to the peptidase S54 family.</text>
</comment>
<evidence type="ECO:0000313" key="10">
    <source>
        <dbReference type="Proteomes" id="UP000566071"/>
    </source>
</evidence>
<dbReference type="InterPro" id="IPR050925">
    <property type="entry name" value="Rhomboid_protease_S54"/>
</dbReference>
<dbReference type="InterPro" id="IPR035952">
    <property type="entry name" value="Rhomboid-like_sf"/>
</dbReference>
<comment type="subcellular location">
    <subcellularLocation>
        <location evidence="1">Membrane</location>
        <topology evidence="1">Multi-pass membrane protein</topology>
    </subcellularLocation>
</comment>
<evidence type="ECO:0000256" key="4">
    <source>
        <dbReference type="ARBA" id="ARBA00022801"/>
    </source>
</evidence>
<gene>
    <name evidence="9" type="ORF">HK413_09425</name>
</gene>